<dbReference type="InterPro" id="IPR023213">
    <property type="entry name" value="CAT-like_dom_sf"/>
</dbReference>
<dbReference type="PROSITE" id="PS00012">
    <property type="entry name" value="PHOSPHOPANTETHEINE"/>
    <property type="match status" value="3"/>
</dbReference>
<dbReference type="InterPro" id="IPR010071">
    <property type="entry name" value="AA_adenyl_dom"/>
</dbReference>
<dbReference type="PROSITE" id="PS50075">
    <property type="entry name" value="CARRIER"/>
    <property type="match status" value="3"/>
</dbReference>
<comment type="cofactor">
    <cofactor evidence="1">
        <name>pantetheine 4'-phosphate</name>
        <dbReference type="ChEBI" id="CHEBI:47942"/>
    </cofactor>
</comment>
<dbReference type="SMART" id="SM00823">
    <property type="entry name" value="PKS_PP"/>
    <property type="match status" value="3"/>
</dbReference>
<dbReference type="EMBL" id="JAVDWQ010000005">
    <property type="protein sequence ID" value="MDR7209885.1"/>
    <property type="molecule type" value="Genomic_DNA"/>
</dbReference>
<dbReference type="CDD" id="cd12117">
    <property type="entry name" value="A_NRPS_Srf_like"/>
    <property type="match status" value="1"/>
</dbReference>
<feature type="domain" description="Carrier" evidence="4">
    <location>
        <begin position="3091"/>
        <end position="3166"/>
    </location>
</feature>
<dbReference type="SUPFAM" id="SSF53474">
    <property type="entry name" value="alpha/beta-Hydrolases"/>
    <property type="match status" value="1"/>
</dbReference>
<evidence type="ECO:0000313" key="5">
    <source>
        <dbReference type="EMBL" id="MDR7209885.1"/>
    </source>
</evidence>
<feature type="domain" description="Carrier" evidence="4">
    <location>
        <begin position="2057"/>
        <end position="2132"/>
    </location>
</feature>
<gene>
    <name evidence="5" type="ORF">J2W48_001824</name>
</gene>
<evidence type="ECO:0000256" key="1">
    <source>
        <dbReference type="ARBA" id="ARBA00001957"/>
    </source>
</evidence>
<dbReference type="Gene3D" id="2.30.38.10">
    <property type="entry name" value="Luciferase, Domain 3"/>
    <property type="match status" value="2"/>
</dbReference>
<dbReference type="Pfam" id="PF00668">
    <property type="entry name" value="Condensation"/>
    <property type="match status" value="3"/>
</dbReference>
<dbReference type="SUPFAM" id="SSF47336">
    <property type="entry name" value="ACP-like"/>
    <property type="match status" value="3"/>
</dbReference>
<dbReference type="InterPro" id="IPR020806">
    <property type="entry name" value="PKS_PP-bd"/>
</dbReference>
<keyword evidence="6" id="KW-1185">Reference proteome</keyword>
<dbReference type="InterPro" id="IPR020845">
    <property type="entry name" value="AMP-binding_CS"/>
</dbReference>
<dbReference type="NCBIfam" id="NF003417">
    <property type="entry name" value="PRK04813.1"/>
    <property type="match status" value="3"/>
</dbReference>
<dbReference type="Pfam" id="PF00501">
    <property type="entry name" value="AMP-binding"/>
    <property type="match status" value="3"/>
</dbReference>
<dbReference type="PROSITE" id="PS00455">
    <property type="entry name" value="AMP_BINDING"/>
    <property type="match status" value="3"/>
</dbReference>
<keyword evidence="3" id="KW-0597">Phosphoprotein</keyword>
<dbReference type="InterPro" id="IPR009081">
    <property type="entry name" value="PP-bd_ACP"/>
</dbReference>
<dbReference type="Pfam" id="PF00550">
    <property type="entry name" value="PP-binding"/>
    <property type="match status" value="3"/>
</dbReference>
<dbReference type="RefSeq" id="WP_310280452.1">
    <property type="nucleotide sequence ID" value="NZ_JAVDWQ010000005.1"/>
</dbReference>
<evidence type="ECO:0000313" key="6">
    <source>
        <dbReference type="Proteomes" id="UP001269081"/>
    </source>
</evidence>
<dbReference type="InterPro" id="IPR006162">
    <property type="entry name" value="Ppantetheine_attach_site"/>
</dbReference>
<organism evidence="5 6">
    <name type="scientific">Flavobacterium piscis</name>
    <dbReference type="NCBI Taxonomy" id="1114874"/>
    <lineage>
        <taxon>Bacteria</taxon>
        <taxon>Pseudomonadati</taxon>
        <taxon>Bacteroidota</taxon>
        <taxon>Flavobacteriia</taxon>
        <taxon>Flavobacteriales</taxon>
        <taxon>Flavobacteriaceae</taxon>
        <taxon>Flavobacterium</taxon>
    </lineage>
</organism>
<dbReference type="InterPro" id="IPR029058">
    <property type="entry name" value="AB_hydrolase_fold"/>
</dbReference>
<dbReference type="SUPFAM" id="SSF56801">
    <property type="entry name" value="Acetyl-CoA synthetase-like"/>
    <property type="match status" value="3"/>
</dbReference>
<dbReference type="SUPFAM" id="SSF52777">
    <property type="entry name" value="CoA-dependent acyltransferases"/>
    <property type="match status" value="6"/>
</dbReference>
<dbReference type="InterPro" id="IPR045851">
    <property type="entry name" value="AMP-bd_C_sf"/>
</dbReference>
<dbReference type="Pfam" id="PF18563">
    <property type="entry name" value="TubC_N"/>
    <property type="match status" value="1"/>
</dbReference>
<dbReference type="InterPro" id="IPR001242">
    <property type="entry name" value="Condensation_dom"/>
</dbReference>
<dbReference type="Gene3D" id="1.10.287.490">
    <property type="entry name" value="Helix hairpin bin"/>
    <property type="match status" value="1"/>
</dbReference>
<dbReference type="Gene3D" id="3.30.559.10">
    <property type="entry name" value="Chloramphenicol acetyltransferase-like domain"/>
    <property type="match status" value="3"/>
</dbReference>
<feature type="domain" description="Carrier" evidence="4">
    <location>
        <begin position="1023"/>
        <end position="1098"/>
    </location>
</feature>
<dbReference type="Pfam" id="PF00975">
    <property type="entry name" value="Thioesterase"/>
    <property type="match status" value="1"/>
</dbReference>
<dbReference type="PANTHER" id="PTHR45527">
    <property type="entry name" value="NONRIBOSOMAL PEPTIDE SYNTHETASE"/>
    <property type="match status" value="1"/>
</dbReference>
<protein>
    <submittedName>
        <fullName evidence="5">Amino acid adenylation domain-containing protein</fullName>
    </submittedName>
</protein>
<dbReference type="Gene3D" id="3.30.559.30">
    <property type="entry name" value="Nonribosomal peptide synthetase, condensation domain"/>
    <property type="match status" value="3"/>
</dbReference>
<evidence type="ECO:0000256" key="2">
    <source>
        <dbReference type="ARBA" id="ARBA00022450"/>
    </source>
</evidence>
<name>A0ABU1Y6M5_9FLAO</name>
<dbReference type="InterPro" id="IPR000873">
    <property type="entry name" value="AMP-dep_synth/lig_dom"/>
</dbReference>
<dbReference type="CDD" id="cd19531">
    <property type="entry name" value="LCL_NRPS-like"/>
    <property type="match status" value="3"/>
</dbReference>
<evidence type="ECO:0000259" key="4">
    <source>
        <dbReference type="PROSITE" id="PS50075"/>
    </source>
</evidence>
<dbReference type="Proteomes" id="UP001269081">
    <property type="component" value="Unassembled WGS sequence"/>
</dbReference>
<dbReference type="Gene3D" id="3.30.300.30">
    <property type="match status" value="3"/>
</dbReference>
<dbReference type="InterPro" id="IPR041464">
    <property type="entry name" value="TubC_N"/>
</dbReference>
<dbReference type="InterPro" id="IPR036736">
    <property type="entry name" value="ACP-like_sf"/>
</dbReference>
<evidence type="ECO:0000256" key="3">
    <source>
        <dbReference type="ARBA" id="ARBA00022553"/>
    </source>
</evidence>
<dbReference type="Gene3D" id="3.40.50.1820">
    <property type="entry name" value="alpha/beta hydrolase"/>
    <property type="match status" value="1"/>
</dbReference>
<proteinExistence type="predicted"/>
<dbReference type="Gene3D" id="1.10.10.1830">
    <property type="entry name" value="Non-ribosomal peptide synthase, adenylation domain"/>
    <property type="match status" value="1"/>
</dbReference>
<dbReference type="CDD" id="cd05930">
    <property type="entry name" value="A_NRPS"/>
    <property type="match status" value="2"/>
</dbReference>
<dbReference type="Gene3D" id="3.40.50.12780">
    <property type="entry name" value="N-terminal domain of ligase-like"/>
    <property type="match status" value="1"/>
</dbReference>
<dbReference type="Gene3D" id="3.40.50.980">
    <property type="match status" value="4"/>
</dbReference>
<comment type="caution">
    <text evidence="5">The sequence shown here is derived from an EMBL/GenBank/DDBJ whole genome shotgun (WGS) entry which is preliminary data.</text>
</comment>
<dbReference type="PANTHER" id="PTHR45527:SF1">
    <property type="entry name" value="FATTY ACID SYNTHASE"/>
    <property type="match status" value="1"/>
</dbReference>
<accession>A0ABU1Y6M5</accession>
<keyword evidence="2" id="KW-0596">Phosphopantetheine</keyword>
<sequence length="3393" mass="387024">MHTLLKKLRASNIKLNLSGDKLDINAPKGVLTHELLDEIKLNKQKIIDFIKLSQNSGDHHSDIPNVDLQENYIVSSSQKSIWLLCQLEEQNTVYNIPSIFELKGDLNIEALEKAFYSVLERHESLRTVFVETTNAQVRQQIVAVKDLDFQFRIEDLSHNESDEQMESIIEKELKFSFDLSKDCLVRAKLIKTSKDTFVFVLVIHHIITDGWSIQLMINELFVFYNAFTKNSSDPFLPLQIQYKDYAAWQQNQLRDSNTTHKEYWLKQFQDTIPTLDLPTYKTRPLTKTFNGGIVKRSFNSEILKEFSNLCQSQDATLFMGLTSLLNLLFYRYTNQSDIIIGTPIAGRPHSDLQNQLGLYLNTLALRTQFDGQNSFIDLLRNVKNRTLEAYEHQLYPFNELIENLNLKREVSRSPLFDVMLILQNMDSYDSSSQQLEGITIQQYQNKQNLLIKYDLEFTFDEFGNELNFNLTFNTDIYTVDFIEKITGHFGNLLQGVIAEPNLPVSHITYLSPDEIKQLTVDFNDTLIAYPKDKTIIELFEEQAARTPDHIAIVFEELQLTYKELNEKVNQFAFYLRENYDIQPDDLVGIKLSRSEQLIIIILGVLKSGAAYVPIDSDYPQERIDYIEEDTNCKAIIDEDELMLFNFQRFRYKLENPERVNTPSDLTYIIYTSGSTGNPKGVMVEHRNVVRLVKPCSYFPLNSDKTLLSTGSISFDATTIEFFGTLLNGATLVLTSQDDLLDLSTLENIVKTNEVNSLWMTASWFNSVVENNISFFENISQLIVGGDVVSPKHTQKVFESNPSIKIVNGYGPTENTTFSATFDIQNEKYITIPIGKPIPNSQAYILDQNLQPVAVGISGKLYLSGAGVSRGYLNQPELTAEKFVANPFISGTRMYDTGDLGRWLPNGTIEFLGRNDHQVKIRGYRIELGEIETSLLQFSTDLKQVVVQVKDVNGEKVLVAYYVSDIEIDKIEIRNYLQTKLPDYMIPAFYVLLEQIPLTSNGKTDRNALPGINGEASIRREYVQPRNETEQKMVEIWQEVLGLEKVGITDNFFEMGGHSLIVAQVINRLNKQLNKTVSFRDFFANPTIDALSKTLNQNDYAAIPLATIMESYPLTASQNRFWILSQLEGGSLAYNMPSAIKLTGDLDIATFKETFSLLIQRYEILRTSFKNNSKGEIHQYITPASEINFEVTQQDLSNHKEQEDLVLQHLEQQNVIAFNLEQAPLIRASLIRTQEKEHIFSLCMHHIIGDGWSMQLIVSEVVKIYNAIVQGIPANLPQLDIHYKDYAVWINEQIQQEKYQKAKEFWLNQFSGELQVLELPSFKKRPLMQTYNGAVKSYEFSGEFLKKLKTFSGEHDVTLFMTLMAGIKTLLHRYSNQNDIIIGTPIAGREHPDLENQLGLFLNTLAIRTKFEQGDSFLTILNKEKETLLNAYQHQDYSFDELAGNLNLKRDLSRSALFDILVVLQNQAQLKNIANNAGLTGLEAEGFDFENKTSKFDISFIFVETEQLLLSINYNTDIYDLFLIDALFSHLENIFNEGINNPAQDIDKLDYLSAAEKTKLLSDFNATAAAYPENKTLIDLFEEQLEKTPNNTAVVFEETTLTYQQLNEQASQLASYLRKSHAIEPGDLVGIKLDRSERIIITVLGILKSGAAYVPIDSSYPQERIEYIERDSNCKIVIDEPVFAAFYKTRQTYSGATIEKRNTPTDLAYIIYTSGTTGNPKGVMVEHRNVINLINSQTKQFKIDETERILQLSNFSFDASVEQTFLALLNGAALYILPRRVLLDEIELEQFVFENKITHFHSVPSVVSKLKPSNRFSLKRVLSGGDICSEKLAASWSAICDFYNKYGPTETTVTSIEFLYSQDRPFSIGRPISNTQVYILNNALQPTPLGVSGNLYISGAGVTRGYWNKPELTSEKFVENPFIPGTKMYDTGDVGRWLADGNIEFSGRNDHQVKVRGFRIELGEIEIGLLQYSSHLKQAVVQAKEVNGEKVLVAYYVTDAAIDKAAIRNYLLGKLPEYMVPSFYIGLDQFPVTLNGKIDRKALPGISGEDGIRREYVEARNETEQKMVEIWQEVLGLEKVGITDNFFELGGHSLIVAQVINRLNKQLNKTVSFRDFFANPTIDALGKTLNQNDYTAIPQAAIMESYPLTASQYRFWILSQLEGGSLAYNMPAVLKLTGDVDTAKFKKTFNLLIKRHEILRTGFRNNAEGQLRQFIKPAEDVVFEVTEKDFTSKEGQEALVSDYLKEQNAIAFNLEQAPLIRASLIKTHEKEHIFSLCIHHIIGDGWSMQLIVSEVIKSYNSIVQGIAIDLPDLNIHYKDYAVWINEQLQQEKYQKSQDFWLNQFQGQLPVLELPSFKKRPLVQTYKGDNISYKFSGALLEKLKTYSKEHDVTLFMTLMAGIKTLLHRYTNQKDIIVGTPIAGREHPDIENQIGLYLNTLAIRTQFEDEDAFLDILNKEKQALLNAYEYQEYSFDELVENLNLKRDLSRSALFDVLVVLQSQNQLRNLTKNATLAGIDISGVEFENKVAKLDITFTFVETEHLVLNIDYNTDIYDAIFINSIFGHLENILNEAIDNPKYAIEELDYLTIAEEKKLLLDYNNTSTVYPQEKTIIDLFEDQVGKTPENIAVICENNSFSYKEINEEANQLGHYLREHYKIKTDDLIGIKLDRSEKMIITLLGILKSGAAYVPIDTSYPQERIEYIEKDSNCKIVIDENILESFYNSQQEYAKVNLKSINTANDLAYIIYTSGTTGNPKGVMIEHRNAVALINWADTEFDNTKFETVYAVTSYCFDLSVFELFYTLLIGKKIKLLKNGLEIKNHIDKDKNVLINTVPSVVKQLLDDGVSFESVSILNMAGEPIAHSTIQRLPVDEIEVYNLYGPSEDTTYSTYFKIKQKDYLSVPIGKPISNTQLYILDKKLQAVPVGVVGKIYVAGAGVARGYLNKPELTAEKFSINPFRPESKMYDTGDLGRWLPDGNIEFLGRNDQQVKIRGFRIELGEIEARFAQYSEDIKQVVVEVKEVNTEKVLVAYYASQIEIDKTEIRNYLLGKLPAYMVPSFYVVLDSLPLTPNGKTDRKALPGISGEDIIRVEYVAPKNEIEKKIARIWQEILGLEKVGITDNFFELGGNSISAINAIFKMNRELSSDYPVDSLFRYNTIAEIIQYHLTTIFDLDKDFYEYGNSHAQNMVFAFPPILGCGNVYRDLFQNKEDSRYISFNFMENEENPAAYYANKINEIQESGDIVLFGWSAGGILSYDVASYLTKKLNRTVSRIIMFDSVMLDEEKLNIELSADIFDLGMEIDENMQEILAQAQEKRIGYINYLMRIKFTNKLPAELVLVKTETNENKKWEENFETVCYITGKGQHQNMLEGDNLKHNKKILNKIIAKEDILTAIFQE</sequence>
<dbReference type="InterPro" id="IPR042099">
    <property type="entry name" value="ANL_N_sf"/>
</dbReference>
<reference evidence="5 6" key="1">
    <citation type="submission" date="2023-07" db="EMBL/GenBank/DDBJ databases">
        <title>Sorghum-associated microbial communities from plants grown in Nebraska, USA.</title>
        <authorList>
            <person name="Schachtman D."/>
        </authorList>
    </citation>
    <scope>NUCLEOTIDE SEQUENCE [LARGE SCALE GENOMIC DNA]</scope>
    <source>
        <strain evidence="5 6">4129</strain>
    </source>
</reference>
<dbReference type="InterPro" id="IPR044894">
    <property type="entry name" value="TubC_N_sf"/>
</dbReference>
<dbReference type="NCBIfam" id="TIGR01733">
    <property type="entry name" value="AA-adenyl-dom"/>
    <property type="match status" value="3"/>
</dbReference>
<dbReference type="InterPro" id="IPR001031">
    <property type="entry name" value="Thioesterase"/>
</dbReference>
<dbReference type="Gene3D" id="1.10.1200.10">
    <property type="entry name" value="ACP-like"/>
    <property type="match status" value="3"/>
</dbReference>